<keyword evidence="1" id="KW-0342">GTP-binding</keyword>
<feature type="compositionally biased region" description="Basic residues" evidence="2">
    <location>
        <begin position="361"/>
        <end position="381"/>
    </location>
</feature>
<feature type="compositionally biased region" description="Basic and acidic residues" evidence="2">
    <location>
        <begin position="88"/>
        <end position="99"/>
    </location>
</feature>
<accession>A0A7R9ABT9</accession>
<feature type="compositionally biased region" description="Acidic residues" evidence="2">
    <location>
        <begin position="147"/>
        <end position="197"/>
    </location>
</feature>
<evidence type="ECO:0000259" key="4">
    <source>
        <dbReference type="Pfam" id="PF00735"/>
    </source>
</evidence>
<evidence type="ECO:0000256" key="1">
    <source>
        <dbReference type="RuleBase" id="RU004560"/>
    </source>
</evidence>
<keyword evidence="3" id="KW-1133">Transmembrane helix</keyword>
<dbReference type="Proteomes" id="UP000677054">
    <property type="component" value="Unassembled WGS sequence"/>
</dbReference>
<evidence type="ECO:0000313" key="6">
    <source>
        <dbReference type="Proteomes" id="UP000677054"/>
    </source>
</evidence>
<organism evidence="5">
    <name type="scientific">Darwinula stevensoni</name>
    <dbReference type="NCBI Taxonomy" id="69355"/>
    <lineage>
        <taxon>Eukaryota</taxon>
        <taxon>Metazoa</taxon>
        <taxon>Ecdysozoa</taxon>
        <taxon>Arthropoda</taxon>
        <taxon>Crustacea</taxon>
        <taxon>Oligostraca</taxon>
        <taxon>Ostracoda</taxon>
        <taxon>Podocopa</taxon>
        <taxon>Podocopida</taxon>
        <taxon>Darwinulocopina</taxon>
        <taxon>Darwinuloidea</taxon>
        <taxon>Darwinulidae</taxon>
        <taxon>Darwinula</taxon>
    </lineage>
</organism>
<evidence type="ECO:0000256" key="2">
    <source>
        <dbReference type="SAM" id="MobiDB-lite"/>
    </source>
</evidence>
<dbReference type="GO" id="GO:0005525">
    <property type="term" value="F:GTP binding"/>
    <property type="evidence" value="ECO:0007669"/>
    <property type="project" value="UniProtKB-KW"/>
</dbReference>
<keyword evidence="1" id="KW-0547">Nucleotide-binding</keyword>
<dbReference type="OrthoDB" id="2386367at2759"/>
<dbReference type="PANTHER" id="PTHR32046:SF11">
    <property type="entry name" value="IMMUNE-ASSOCIATED NUCLEOTIDE-BINDING PROTEIN 10-LIKE"/>
    <property type="match status" value="1"/>
</dbReference>
<dbReference type="PANTHER" id="PTHR32046">
    <property type="entry name" value="G DOMAIN-CONTAINING PROTEIN"/>
    <property type="match status" value="1"/>
</dbReference>
<feature type="compositionally biased region" description="Polar residues" evidence="2">
    <location>
        <begin position="331"/>
        <end position="348"/>
    </location>
</feature>
<reference evidence="5" key="1">
    <citation type="submission" date="2020-11" db="EMBL/GenBank/DDBJ databases">
        <authorList>
            <person name="Tran Van P."/>
        </authorList>
    </citation>
    <scope>NUCLEOTIDE SEQUENCE</scope>
</reference>
<keyword evidence="3" id="KW-0472">Membrane</keyword>
<feature type="compositionally biased region" description="Acidic residues" evidence="2">
    <location>
        <begin position="317"/>
        <end position="330"/>
    </location>
</feature>
<dbReference type="InterPro" id="IPR030379">
    <property type="entry name" value="G_SEPTIN_dom"/>
</dbReference>
<comment type="similarity">
    <text evidence="1">Belongs to the TRAFAC class TrmE-Era-EngA-EngB-Septin-like GTPase superfamily. Septin GTPase family.</text>
</comment>
<sequence length="542" mass="62052">MSKSKSGDATLAGRVATLWRKRRREREKGVVRLGSDAVSFASHQCERLRSAEGTEEEEDDETADETVDEIEDDVQDEIEDDVEDEVEDGTREEAENNEKDEAEDKENDEVEDEKKDEGEDEKKDEREGEEKDEMEVVAKVVARKEAENEEKDEAEGEEEDEIEEDVEDEIEDDVEDEIEDDVEDEIEDDVEDEIEDDVEDEIEDDVELLYLLLHLLLYLLLHLLLYLLLHLLLYLLLHLLLYLLDVEDEVEDVTREEAENEEKDEAEDKEKDEVQDEKKGEGEDENKDEGEGEDKDEMEDVAKVVARKEAEDKEKDEVEGEEEDMGEEEGNSQSARESWLTAPNNSRGNAFPRGIETGRRTPPRPRIRKKIPHSPSFKKRQAPGISKVTLAEKMRDSADLIQPGVDGEPAIYELWKSVVVENKYLGIVKFDIGPRLRTKQEERVLMIVGQTGAGKTTMINGLANYVYGVRWEDDFRFKIITEKGDVNADDRAHSQTKGVSAYSFNWKEGMTIPYTLTVIDTPGFGDSEGLRRDEELVVKVNL</sequence>
<feature type="domain" description="Septin-type G" evidence="4">
    <location>
        <begin position="444"/>
        <end position="527"/>
    </location>
</feature>
<dbReference type="AlphaFoldDB" id="A0A7R9ABT9"/>
<feature type="region of interest" description="Disordered" evidence="2">
    <location>
        <begin position="25"/>
        <end position="197"/>
    </location>
</feature>
<feature type="compositionally biased region" description="Acidic residues" evidence="2">
    <location>
        <begin position="53"/>
        <end position="87"/>
    </location>
</feature>
<feature type="compositionally biased region" description="Basic and acidic residues" evidence="2">
    <location>
        <begin position="112"/>
        <end position="129"/>
    </location>
</feature>
<proteinExistence type="inferred from homology"/>
<gene>
    <name evidence="5" type="ORF">DSTB1V02_LOCUS10789</name>
</gene>
<feature type="compositionally biased region" description="Acidic residues" evidence="2">
    <location>
        <begin position="100"/>
        <end position="111"/>
    </location>
</feature>
<feature type="transmembrane region" description="Helical" evidence="3">
    <location>
        <begin position="215"/>
        <end position="244"/>
    </location>
</feature>
<evidence type="ECO:0000313" key="5">
    <source>
        <dbReference type="EMBL" id="CAD7251021.1"/>
    </source>
</evidence>
<keyword evidence="3" id="KW-0812">Transmembrane</keyword>
<protein>
    <recommendedName>
        <fullName evidence="4">Septin-type G domain-containing protein</fullName>
    </recommendedName>
</protein>
<keyword evidence="6" id="KW-1185">Reference proteome</keyword>
<evidence type="ECO:0000256" key="3">
    <source>
        <dbReference type="SAM" id="Phobius"/>
    </source>
</evidence>
<name>A0A7R9ABT9_9CRUS</name>
<dbReference type="EMBL" id="CAJPEV010003222">
    <property type="protein sequence ID" value="CAG0899251.1"/>
    <property type="molecule type" value="Genomic_DNA"/>
</dbReference>
<dbReference type="Pfam" id="PF00735">
    <property type="entry name" value="Septin"/>
    <property type="match status" value="1"/>
</dbReference>
<feature type="compositionally biased region" description="Basic and acidic residues" evidence="2">
    <location>
        <begin position="266"/>
        <end position="281"/>
    </location>
</feature>
<feature type="compositionally biased region" description="Basic and acidic residues" evidence="2">
    <location>
        <begin position="300"/>
        <end position="316"/>
    </location>
</feature>
<dbReference type="InterPro" id="IPR027417">
    <property type="entry name" value="P-loop_NTPase"/>
</dbReference>
<dbReference type="EMBL" id="LR902739">
    <property type="protein sequence ID" value="CAD7251021.1"/>
    <property type="molecule type" value="Genomic_DNA"/>
</dbReference>
<dbReference type="SUPFAM" id="SSF52540">
    <property type="entry name" value="P-loop containing nucleoside triphosphate hydrolases"/>
    <property type="match status" value="1"/>
</dbReference>
<feature type="compositionally biased region" description="Acidic residues" evidence="2">
    <location>
        <begin position="282"/>
        <end position="299"/>
    </location>
</feature>
<feature type="region of interest" description="Disordered" evidence="2">
    <location>
        <begin position="255"/>
        <end position="383"/>
    </location>
</feature>
<dbReference type="Gene3D" id="3.40.50.300">
    <property type="entry name" value="P-loop containing nucleotide triphosphate hydrolases"/>
    <property type="match status" value="1"/>
</dbReference>